<dbReference type="SUPFAM" id="SSF52402">
    <property type="entry name" value="Adenine nucleotide alpha hydrolases-like"/>
    <property type="match status" value="2"/>
</dbReference>
<evidence type="ECO:0000259" key="2">
    <source>
        <dbReference type="Pfam" id="PF00582"/>
    </source>
</evidence>
<reference evidence="3" key="1">
    <citation type="journal article" date="2020" name="mSystems">
        <title>Genome- and Community-Level Interaction Insights into Carbon Utilization and Element Cycling Functions of Hydrothermarchaeota in Hydrothermal Sediment.</title>
        <authorList>
            <person name="Zhou Z."/>
            <person name="Liu Y."/>
            <person name="Xu W."/>
            <person name="Pan J."/>
            <person name="Luo Z.H."/>
            <person name="Li M."/>
        </authorList>
    </citation>
    <scope>NUCLEOTIDE SEQUENCE [LARGE SCALE GENOMIC DNA]</scope>
    <source>
        <strain evidence="3">HyVt-389</strain>
    </source>
</reference>
<feature type="domain" description="UspA" evidence="2">
    <location>
        <begin position="15"/>
        <end position="152"/>
    </location>
</feature>
<dbReference type="InterPro" id="IPR006015">
    <property type="entry name" value="Universal_stress_UspA"/>
</dbReference>
<dbReference type="CDD" id="cd00293">
    <property type="entry name" value="USP-like"/>
    <property type="match status" value="2"/>
</dbReference>
<dbReference type="PANTHER" id="PTHR46268:SF6">
    <property type="entry name" value="UNIVERSAL STRESS PROTEIN UP12"/>
    <property type="match status" value="1"/>
</dbReference>
<gene>
    <name evidence="3" type="ORF">ENI35_01120</name>
</gene>
<comment type="caution">
    <text evidence="3">The sequence shown here is derived from an EMBL/GenBank/DDBJ whole genome shotgun (WGS) entry which is preliminary data.</text>
</comment>
<organism evidence="3">
    <name type="scientific">Desulfofervidus auxilii</name>
    <dbReference type="NCBI Taxonomy" id="1621989"/>
    <lineage>
        <taxon>Bacteria</taxon>
        <taxon>Pseudomonadati</taxon>
        <taxon>Thermodesulfobacteriota</taxon>
        <taxon>Candidatus Desulfofervidia</taxon>
        <taxon>Candidatus Desulfofervidales</taxon>
        <taxon>Candidatus Desulfofervidaceae</taxon>
        <taxon>Candidatus Desulfofervidus</taxon>
    </lineage>
</organism>
<dbReference type="Proteomes" id="UP000885738">
    <property type="component" value="Unassembled WGS sequence"/>
</dbReference>
<dbReference type="PANTHER" id="PTHR46268">
    <property type="entry name" value="STRESS RESPONSE PROTEIN NHAX"/>
    <property type="match status" value="1"/>
</dbReference>
<evidence type="ECO:0000313" key="3">
    <source>
        <dbReference type="EMBL" id="HEC67409.1"/>
    </source>
</evidence>
<dbReference type="AlphaFoldDB" id="A0A7C1ZMJ3"/>
<dbReference type="Gene3D" id="3.40.50.620">
    <property type="entry name" value="HUPs"/>
    <property type="match status" value="2"/>
</dbReference>
<protein>
    <submittedName>
        <fullName evidence="3">Universal stress protein</fullName>
    </submittedName>
</protein>
<evidence type="ECO:0000256" key="1">
    <source>
        <dbReference type="ARBA" id="ARBA00008791"/>
    </source>
</evidence>
<sequence length="286" mass="30908">MNKETCKMCPLGKHEKILVAIDVSEYTEMVANQALNLAGYCRSTLFALTVIEISPESMAMAGSLPFVEKMDKEARTTLDKIKAEAEKRNVDCETFVRHGLQPHRYIVEMAEEKEVDAIVIGTHGRTGLKKLLMGSVAARVIGYAPCSVLVVPLKGAVSLKNILVATDGSKYSEAAVKEAINIAKACPSAFTVICVVKPGRPSEYREEAEKIVNQVKQEASQAGIEAEAIVQIGEPHEVIVEIAKEKNVGTIVMGRHGRTGLKKLLMGSVTERVIGFSTCGVLVVPS</sequence>
<dbReference type="EMBL" id="DRIH01000036">
    <property type="protein sequence ID" value="HEC67409.1"/>
    <property type="molecule type" value="Genomic_DNA"/>
</dbReference>
<dbReference type="InterPro" id="IPR006016">
    <property type="entry name" value="UspA"/>
</dbReference>
<accession>A0A7C1ZMJ3</accession>
<dbReference type="Pfam" id="PF00582">
    <property type="entry name" value="Usp"/>
    <property type="match status" value="2"/>
</dbReference>
<proteinExistence type="inferred from homology"/>
<name>A0A7C1ZMJ3_DESA2</name>
<feature type="domain" description="UspA" evidence="2">
    <location>
        <begin position="160"/>
        <end position="285"/>
    </location>
</feature>
<comment type="similarity">
    <text evidence="1">Belongs to the universal stress protein A family.</text>
</comment>
<dbReference type="PRINTS" id="PR01438">
    <property type="entry name" value="UNVRSLSTRESS"/>
</dbReference>
<dbReference type="InterPro" id="IPR014729">
    <property type="entry name" value="Rossmann-like_a/b/a_fold"/>
</dbReference>